<keyword evidence="2" id="KW-0472">Membrane</keyword>
<dbReference type="InterPro" id="IPR032675">
    <property type="entry name" value="LRR_dom_sf"/>
</dbReference>
<evidence type="ECO:0000256" key="3">
    <source>
        <dbReference type="SAM" id="SignalP"/>
    </source>
</evidence>
<accession>A0A6P5AKP0</accession>
<reference evidence="5" key="1">
    <citation type="submission" date="2025-08" db="UniProtKB">
        <authorList>
            <consortium name="RefSeq"/>
        </authorList>
    </citation>
    <scope>IDENTIFICATION</scope>
    <source>
        <tissue evidence="5">Gonad</tissue>
    </source>
</reference>
<name>A0A6P5AKP0_BRABE</name>
<gene>
    <name evidence="5" type="primary">LOC109483892</name>
</gene>
<dbReference type="KEGG" id="bbel:109483892"/>
<proteinExistence type="predicted"/>
<feature type="compositionally biased region" description="Polar residues" evidence="1">
    <location>
        <begin position="267"/>
        <end position="278"/>
    </location>
</feature>
<dbReference type="GeneID" id="109483892"/>
<feature type="region of interest" description="Disordered" evidence="1">
    <location>
        <begin position="245"/>
        <end position="292"/>
    </location>
</feature>
<protein>
    <submittedName>
        <fullName evidence="5">Uncharacterized protein LOC109483892</fullName>
    </submittedName>
</protein>
<feature type="transmembrane region" description="Helical" evidence="2">
    <location>
        <begin position="143"/>
        <end position="165"/>
    </location>
</feature>
<dbReference type="SUPFAM" id="SSF52058">
    <property type="entry name" value="L domain-like"/>
    <property type="match status" value="1"/>
</dbReference>
<dbReference type="RefSeq" id="XP_019642591.1">
    <property type="nucleotide sequence ID" value="XM_019787032.1"/>
</dbReference>
<feature type="signal peptide" evidence="3">
    <location>
        <begin position="1"/>
        <end position="24"/>
    </location>
</feature>
<keyword evidence="4" id="KW-1185">Reference proteome</keyword>
<dbReference type="Gene3D" id="3.80.10.10">
    <property type="entry name" value="Ribonuclease Inhibitor"/>
    <property type="match status" value="1"/>
</dbReference>
<keyword evidence="2" id="KW-0812">Transmembrane</keyword>
<feature type="compositionally biased region" description="Basic and acidic residues" evidence="1">
    <location>
        <begin position="283"/>
        <end position="292"/>
    </location>
</feature>
<evidence type="ECO:0000256" key="1">
    <source>
        <dbReference type="SAM" id="MobiDB-lite"/>
    </source>
</evidence>
<keyword evidence="2" id="KW-1133">Transmembrane helix</keyword>
<evidence type="ECO:0000256" key="2">
    <source>
        <dbReference type="SAM" id="Phobius"/>
    </source>
</evidence>
<keyword evidence="3" id="KW-0732">Signal</keyword>
<dbReference type="Proteomes" id="UP000515135">
    <property type="component" value="Unplaced"/>
</dbReference>
<sequence>MMKVFAILCAVFIILVCLATPARSEALPEDCVRSKTPRTGSLGVYGVAVTCNSRGLTTFPDHIPPDTFDLKMTNNRIRNVPYIPPLRYLNILDLSRNRIETLSWGSLCNLPTPAFGNTTKNGGLTAGTAIVKRDKPVFRTVHIIIMTTAGLLGLVFAVCLTLKFVRECRLQNANRAANNISVPLRVLSTDNQSTSQTGPPSAIELSQLIPNSLYNRNNPAAVSHVQTTTNTQLSQLVPPIANSLYHRNSPATMPEQPRLPTPLPPIQNVSYHSTNPAALSSEEPDRTYEYIP</sequence>
<organism evidence="4 5">
    <name type="scientific">Branchiostoma belcheri</name>
    <name type="common">Amphioxus</name>
    <dbReference type="NCBI Taxonomy" id="7741"/>
    <lineage>
        <taxon>Eukaryota</taxon>
        <taxon>Metazoa</taxon>
        <taxon>Chordata</taxon>
        <taxon>Cephalochordata</taxon>
        <taxon>Leptocardii</taxon>
        <taxon>Amphioxiformes</taxon>
        <taxon>Branchiostomatidae</taxon>
        <taxon>Branchiostoma</taxon>
    </lineage>
</organism>
<dbReference type="AlphaFoldDB" id="A0A6P5AKP0"/>
<evidence type="ECO:0000313" key="4">
    <source>
        <dbReference type="Proteomes" id="UP000515135"/>
    </source>
</evidence>
<feature type="chain" id="PRO_5028454766" evidence="3">
    <location>
        <begin position="25"/>
        <end position="292"/>
    </location>
</feature>
<evidence type="ECO:0000313" key="5">
    <source>
        <dbReference type="RefSeq" id="XP_019642591.1"/>
    </source>
</evidence>